<feature type="transmembrane region" description="Helical" evidence="1">
    <location>
        <begin position="23"/>
        <end position="48"/>
    </location>
</feature>
<dbReference type="AlphaFoldDB" id="A0A2U1QBZ8"/>
<proteinExistence type="predicted"/>
<dbReference type="GO" id="GO:0005789">
    <property type="term" value="C:endoplasmic reticulum membrane"/>
    <property type="evidence" value="ECO:0007669"/>
    <property type="project" value="TreeGrafter"/>
</dbReference>
<dbReference type="PANTHER" id="PTHR43908">
    <property type="entry name" value="AT29763P-RELATED"/>
    <property type="match status" value="1"/>
</dbReference>
<organism evidence="2 3">
    <name type="scientific">Artemisia annua</name>
    <name type="common">Sweet wormwood</name>
    <dbReference type="NCBI Taxonomy" id="35608"/>
    <lineage>
        <taxon>Eukaryota</taxon>
        <taxon>Viridiplantae</taxon>
        <taxon>Streptophyta</taxon>
        <taxon>Embryophyta</taxon>
        <taxon>Tracheophyta</taxon>
        <taxon>Spermatophyta</taxon>
        <taxon>Magnoliopsida</taxon>
        <taxon>eudicotyledons</taxon>
        <taxon>Gunneridae</taxon>
        <taxon>Pentapetalae</taxon>
        <taxon>asterids</taxon>
        <taxon>campanulids</taxon>
        <taxon>Asterales</taxon>
        <taxon>Asteraceae</taxon>
        <taxon>Asteroideae</taxon>
        <taxon>Anthemideae</taxon>
        <taxon>Artemisiinae</taxon>
        <taxon>Artemisia</taxon>
    </lineage>
</organism>
<sequence length="246" mass="28957">MDARVDIAEEPPKRFCPGLSEKYRFFLSLLVVVLCVIAIVLAIVFMIWPKDPNSDCKNLYSFEKCQFNYRHHYIYCDYESKLTTKEHGIEFYVKSPEKFEKTCPVGTPARARVENRIIKEYKDFAQIECNNEEEVNLKRPDFPTPICDKLKTLGIHHYIYCDYESKLTTKEHGIEFYVKSPEKFEKTCPVGTPARARVENRIIKEYKDFAQIECNNEEEVNLKRPDFPTPICDKLKTLGMYESLIY</sequence>
<keyword evidence="1" id="KW-0812">Transmembrane</keyword>
<name>A0A2U1QBZ8_ARTAN</name>
<accession>A0A2U1QBZ8</accession>
<dbReference type="OrthoDB" id="10250354at2759"/>
<dbReference type="GO" id="GO:0071218">
    <property type="term" value="P:cellular response to misfolded protein"/>
    <property type="evidence" value="ECO:0007669"/>
    <property type="project" value="TreeGrafter"/>
</dbReference>
<gene>
    <name evidence="2" type="ORF">CTI12_AA049490</name>
</gene>
<dbReference type="PANTHER" id="PTHR43908:SF5">
    <property type="entry name" value="CHAPERONE PROTEIN DNAJ 49"/>
    <property type="match status" value="1"/>
</dbReference>
<dbReference type="InterPro" id="IPR051100">
    <property type="entry name" value="DnaJ_subfamily_B/C"/>
</dbReference>
<dbReference type="GO" id="GO:0030544">
    <property type="term" value="F:Hsp70 protein binding"/>
    <property type="evidence" value="ECO:0007669"/>
    <property type="project" value="TreeGrafter"/>
</dbReference>
<evidence type="ECO:0000313" key="2">
    <source>
        <dbReference type="EMBL" id="PWA95535.1"/>
    </source>
</evidence>
<keyword evidence="1" id="KW-0472">Membrane</keyword>
<reference evidence="2 3" key="1">
    <citation type="journal article" date="2018" name="Mol. Plant">
        <title>The genome of Artemisia annua provides insight into the evolution of Asteraceae family and artemisinin biosynthesis.</title>
        <authorList>
            <person name="Shen Q."/>
            <person name="Zhang L."/>
            <person name="Liao Z."/>
            <person name="Wang S."/>
            <person name="Yan T."/>
            <person name="Shi P."/>
            <person name="Liu M."/>
            <person name="Fu X."/>
            <person name="Pan Q."/>
            <person name="Wang Y."/>
            <person name="Lv Z."/>
            <person name="Lu X."/>
            <person name="Zhang F."/>
            <person name="Jiang W."/>
            <person name="Ma Y."/>
            <person name="Chen M."/>
            <person name="Hao X."/>
            <person name="Li L."/>
            <person name="Tang Y."/>
            <person name="Lv G."/>
            <person name="Zhou Y."/>
            <person name="Sun X."/>
            <person name="Brodelius P.E."/>
            <person name="Rose J.K.C."/>
            <person name="Tang K."/>
        </authorList>
    </citation>
    <scope>NUCLEOTIDE SEQUENCE [LARGE SCALE GENOMIC DNA]</scope>
    <source>
        <strain evidence="3">cv. Huhao1</strain>
        <tissue evidence="2">Leaf</tissue>
    </source>
</reference>
<dbReference type="STRING" id="35608.A0A2U1QBZ8"/>
<keyword evidence="1" id="KW-1133">Transmembrane helix</keyword>
<protein>
    <submittedName>
        <fullName evidence="2">Chaperone protein dnaJ 49</fullName>
    </submittedName>
</protein>
<evidence type="ECO:0000256" key="1">
    <source>
        <dbReference type="SAM" id="Phobius"/>
    </source>
</evidence>
<dbReference type="EMBL" id="PKPP01000235">
    <property type="protein sequence ID" value="PWA95535.1"/>
    <property type="molecule type" value="Genomic_DNA"/>
</dbReference>
<dbReference type="Proteomes" id="UP000245207">
    <property type="component" value="Unassembled WGS sequence"/>
</dbReference>
<comment type="caution">
    <text evidence="2">The sequence shown here is derived from an EMBL/GenBank/DDBJ whole genome shotgun (WGS) entry which is preliminary data.</text>
</comment>
<evidence type="ECO:0000313" key="3">
    <source>
        <dbReference type="Proteomes" id="UP000245207"/>
    </source>
</evidence>
<keyword evidence="3" id="KW-1185">Reference proteome</keyword>